<dbReference type="Proteomes" id="UP000886757">
    <property type="component" value="Unassembled WGS sequence"/>
</dbReference>
<dbReference type="SUPFAM" id="SSF55008">
    <property type="entry name" value="HMA, heavy metal-associated domain"/>
    <property type="match status" value="1"/>
</dbReference>
<dbReference type="PROSITE" id="PS01047">
    <property type="entry name" value="HMA_1"/>
    <property type="match status" value="1"/>
</dbReference>
<dbReference type="Pfam" id="PF00403">
    <property type="entry name" value="HMA"/>
    <property type="match status" value="1"/>
</dbReference>
<dbReference type="InterPro" id="IPR036163">
    <property type="entry name" value="HMA_dom_sf"/>
</dbReference>
<feature type="domain" description="HMA" evidence="2">
    <location>
        <begin position="54"/>
        <end position="118"/>
    </location>
</feature>
<evidence type="ECO:0000313" key="4">
    <source>
        <dbReference type="Proteomes" id="UP000886757"/>
    </source>
</evidence>
<reference evidence="3" key="2">
    <citation type="journal article" date="2021" name="PeerJ">
        <title>Extensive microbial diversity within the chicken gut microbiome revealed by metagenomics and culture.</title>
        <authorList>
            <person name="Gilroy R."/>
            <person name="Ravi A."/>
            <person name="Getino M."/>
            <person name="Pursley I."/>
            <person name="Horton D.L."/>
            <person name="Alikhan N.F."/>
            <person name="Baker D."/>
            <person name="Gharbi K."/>
            <person name="Hall N."/>
            <person name="Watson M."/>
            <person name="Adriaenssens E.M."/>
            <person name="Foster-Nyarko E."/>
            <person name="Jarju S."/>
            <person name="Secka A."/>
            <person name="Antonio M."/>
            <person name="Oren A."/>
            <person name="Chaudhuri R.R."/>
            <person name="La Ragione R."/>
            <person name="Hildebrand F."/>
            <person name="Pallen M.J."/>
        </authorList>
    </citation>
    <scope>NUCLEOTIDE SEQUENCE</scope>
    <source>
        <strain evidence="3">ChiSjej4B22-8148</strain>
    </source>
</reference>
<dbReference type="InterPro" id="IPR006121">
    <property type="entry name" value="HMA_dom"/>
</dbReference>
<sequence length="122" mass="13069">MESAIILLILVVILAFALKETIRHFKGQGACCGGGSGSRESKIPKKKLSGTVIGKKTVRIEGMHCENCVKSVTKAINQLEGASAKVSLKEKKAVVSYDRPLDNEKLKKAVENAGFKVVSIEA</sequence>
<reference evidence="3" key="1">
    <citation type="submission" date="2020-10" db="EMBL/GenBank/DDBJ databases">
        <authorList>
            <person name="Gilroy R."/>
        </authorList>
    </citation>
    <scope>NUCLEOTIDE SEQUENCE</scope>
    <source>
        <strain evidence="3">ChiSjej4B22-8148</strain>
    </source>
</reference>
<dbReference type="FunFam" id="3.30.70.100:FF:000001">
    <property type="entry name" value="ATPase copper transporting beta"/>
    <property type="match status" value="1"/>
</dbReference>
<organism evidence="3 4">
    <name type="scientific">Candidatus Choladousia intestinavium</name>
    <dbReference type="NCBI Taxonomy" id="2840727"/>
    <lineage>
        <taxon>Bacteria</taxon>
        <taxon>Bacillati</taxon>
        <taxon>Bacillota</taxon>
        <taxon>Clostridia</taxon>
        <taxon>Lachnospirales</taxon>
        <taxon>Lachnospiraceae</taxon>
        <taxon>Lachnospiraceae incertae sedis</taxon>
        <taxon>Candidatus Choladousia</taxon>
    </lineage>
</organism>
<dbReference type="GO" id="GO:0046872">
    <property type="term" value="F:metal ion binding"/>
    <property type="evidence" value="ECO:0007669"/>
    <property type="project" value="UniProtKB-KW"/>
</dbReference>
<proteinExistence type="predicted"/>
<dbReference type="InterPro" id="IPR017969">
    <property type="entry name" value="Heavy-metal-associated_CS"/>
</dbReference>
<dbReference type="Gene3D" id="3.30.70.100">
    <property type="match status" value="1"/>
</dbReference>
<dbReference type="AlphaFoldDB" id="A0A9D1AD10"/>
<evidence type="ECO:0000259" key="2">
    <source>
        <dbReference type="PROSITE" id="PS50846"/>
    </source>
</evidence>
<accession>A0A9D1AD10</accession>
<evidence type="ECO:0000256" key="1">
    <source>
        <dbReference type="ARBA" id="ARBA00022723"/>
    </source>
</evidence>
<protein>
    <submittedName>
        <fullName evidence="3">Heavy-metal-associated domain-containing protein</fullName>
    </submittedName>
</protein>
<dbReference type="EMBL" id="DVGK01000115">
    <property type="protein sequence ID" value="HIR14283.1"/>
    <property type="molecule type" value="Genomic_DNA"/>
</dbReference>
<name>A0A9D1AD10_9FIRM</name>
<dbReference type="PROSITE" id="PS50846">
    <property type="entry name" value="HMA_2"/>
    <property type="match status" value="1"/>
</dbReference>
<gene>
    <name evidence="3" type="ORF">IAB31_10230</name>
</gene>
<keyword evidence="1" id="KW-0479">Metal-binding</keyword>
<dbReference type="CDD" id="cd00371">
    <property type="entry name" value="HMA"/>
    <property type="match status" value="1"/>
</dbReference>
<evidence type="ECO:0000313" key="3">
    <source>
        <dbReference type="EMBL" id="HIR14283.1"/>
    </source>
</evidence>
<comment type="caution">
    <text evidence="3">The sequence shown here is derived from an EMBL/GenBank/DDBJ whole genome shotgun (WGS) entry which is preliminary data.</text>
</comment>